<comment type="caution">
    <text evidence="2">The sequence shown here is derived from an EMBL/GenBank/DDBJ whole genome shotgun (WGS) entry which is preliminary data.</text>
</comment>
<reference evidence="2" key="1">
    <citation type="journal article" date="2022" name="Front. Genet.">
        <title>Chromosome-Scale Assembly of the Dendrobium nobile Genome Provides Insights Into the Molecular Mechanism of the Biosynthesis of the Medicinal Active Ingredient of Dendrobium.</title>
        <authorList>
            <person name="Xu Q."/>
            <person name="Niu S.-C."/>
            <person name="Li K.-L."/>
            <person name="Zheng P.-J."/>
            <person name="Zhang X.-J."/>
            <person name="Jia Y."/>
            <person name="Liu Y."/>
            <person name="Niu Y.-X."/>
            <person name="Yu L.-H."/>
            <person name="Chen D.-F."/>
            <person name="Zhang G.-Q."/>
        </authorList>
    </citation>
    <scope>NUCLEOTIDE SEQUENCE</scope>
    <source>
        <tissue evidence="2">Leaf</tissue>
    </source>
</reference>
<evidence type="ECO:0000313" key="2">
    <source>
        <dbReference type="EMBL" id="KAI0523151.1"/>
    </source>
</evidence>
<feature type="chain" id="PRO_5035901112" evidence="1">
    <location>
        <begin position="18"/>
        <end position="185"/>
    </location>
</feature>
<feature type="signal peptide" evidence="1">
    <location>
        <begin position="1"/>
        <end position="17"/>
    </location>
</feature>
<evidence type="ECO:0000256" key="1">
    <source>
        <dbReference type="SAM" id="SignalP"/>
    </source>
</evidence>
<proteinExistence type="predicted"/>
<organism evidence="2 3">
    <name type="scientific">Dendrobium nobile</name>
    <name type="common">Orchid</name>
    <dbReference type="NCBI Taxonomy" id="94219"/>
    <lineage>
        <taxon>Eukaryota</taxon>
        <taxon>Viridiplantae</taxon>
        <taxon>Streptophyta</taxon>
        <taxon>Embryophyta</taxon>
        <taxon>Tracheophyta</taxon>
        <taxon>Spermatophyta</taxon>
        <taxon>Magnoliopsida</taxon>
        <taxon>Liliopsida</taxon>
        <taxon>Asparagales</taxon>
        <taxon>Orchidaceae</taxon>
        <taxon>Epidendroideae</taxon>
        <taxon>Malaxideae</taxon>
        <taxon>Dendrobiinae</taxon>
        <taxon>Dendrobium</taxon>
    </lineage>
</organism>
<gene>
    <name evidence="2" type="ORF">KFK09_005541</name>
</gene>
<evidence type="ECO:0000313" key="3">
    <source>
        <dbReference type="Proteomes" id="UP000829196"/>
    </source>
</evidence>
<protein>
    <submittedName>
        <fullName evidence="2">Uncharacterized protein</fullName>
    </submittedName>
</protein>
<dbReference type="AlphaFoldDB" id="A0A8T3BYP3"/>
<sequence length="185" mass="19742">MPHGWPCSLVALAASSAHPVRLASPVGCDAACRPYIAARSHLGRCFVDLPLQPRPSQVAAIPLVAPPSLRHSRDVRGHRKALAPRLASCTRVTTLCVSDLIRSALLVYLPSQSIFQQNETFPPFPIPGGNLGGSIPATAAGEAAAAEPLFAEQGTRETSSEYMQRKPKGYMLCNRLLISPALLLK</sequence>
<name>A0A8T3BYP3_DENNO</name>
<keyword evidence="3" id="KW-1185">Reference proteome</keyword>
<dbReference type="EMBL" id="JAGYWB010000005">
    <property type="protein sequence ID" value="KAI0523151.1"/>
    <property type="molecule type" value="Genomic_DNA"/>
</dbReference>
<dbReference type="Proteomes" id="UP000829196">
    <property type="component" value="Unassembled WGS sequence"/>
</dbReference>
<keyword evidence="1" id="KW-0732">Signal</keyword>
<accession>A0A8T3BYP3</accession>